<keyword evidence="1" id="KW-0732">Signal</keyword>
<sequence length="108" mass="11863">MNCIFFTSLLVVILISLDSSAARPAIRLGAQDVDYFSHSLERNSFMMAEDPHSDLHSSPASASDGEPWSWTDLARYYRDAIWGKGADHITGEEELKNGDVAAKDGSTK</sequence>
<reference evidence="2" key="1">
    <citation type="submission" date="2009-11" db="EMBL/GenBank/DDBJ databases">
        <authorList>
            <consortium name="The Broad Institute Genome Sequencing Platform"/>
            <person name="Ward D."/>
            <person name="Feldgarden M."/>
            <person name="Earl A."/>
            <person name="Young S.K."/>
            <person name="Zeng Q."/>
            <person name="Koehrsen M."/>
            <person name="Alvarado L."/>
            <person name="Berlin A."/>
            <person name="Bochicchio J."/>
            <person name="Borenstein D."/>
            <person name="Chapman S.B."/>
            <person name="Chen Z."/>
            <person name="Engels R."/>
            <person name="Freedman E."/>
            <person name="Gellesch M."/>
            <person name="Goldberg J."/>
            <person name="Griggs A."/>
            <person name="Gujja S."/>
            <person name="Heilman E."/>
            <person name="Heiman D."/>
            <person name="Hepburn T."/>
            <person name="Howarth C."/>
            <person name="Jen D."/>
            <person name="Larson L."/>
            <person name="Lewis B."/>
            <person name="Mehta T."/>
            <person name="Park D."/>
            <person name="Pearson M."/>
            <person name="Roberts A."/>
            <person name="Saif S."/>
            <person name="Shea T."/>
            <person name="Shenoy N."/>
            <person name="Sisk P."/>
            <person name="Stolte C."/>
            <person name="Sykes S."/>
            <person name="Thomson T."/>
            <person name="Walk T."/>
            <person name="White J."/>
            <person name="Yandava C."/>
            <person name="Izard J."/>
            <person name="Baranova O.V."/>
            <person name="Blanton J.M."/>
            <person name="Tanner A.C."/>
            <person name="Dewhirst F.E."/>
            <person name="Haas B."/>
            <person name="Nusbaum C."/>
            <person name="Birren B."/>
        </authorList>
    </citation>
    <scope>NUCLEOTIDE SEQUENCE [LARGE SCALE GENOMIC DNA]</scope>
    <source>
        <strain evidence="2">1-1 BBBD Race 1</strain>
    </source>
</reference>
<dbReference type="VEuPathDB" id="FungiDB:PTTG_28380"/>
<dbReference type="EnsemblFungi" id="PTTG_28380-t43_1">
    <property type="protein sequence ID" value="PTTG_28380-t43_1-p1"/>
    <property type="gene ID" value="PTTG_28380"/>
</dbReference>
<dbReference type="Proteomes" id="UP000005240">
    <property type="component" value="Unassembled WGS sequence"/>
</dbReference>
<evidence type="ECO:0000313" key="2">
    <source>
        <dbReference type="EMBL" id="OAV90258.1"/>
    </source>
</evidence>
<name>A0A180GCS8_PUCT1</name>
<reference evidence="3" key="4">
    <citation type="submission" date="2025-05" db="UniProtKB">
        <authorList>
            <consortium name="EnsemblFungi"/>
        </authorList>
    </citation>
    <scope>IDENTIFICATION</scope>
    <source>
        <strain evidence="3">isolate 1-1 / race 1 (BBBD)</strain>
    </source>
</reference>
<evidence type="ECO:0000313" key="3">
    <source>
        <dbReference type="EnsemblFungi" id="PTTG_28380-t43_1-p1"/>
    </source>
</evidence>
<dbReference type="EMBL" id="ADAS02000105">
    <property type="protein sequence ID" value="OAV90258.1"/>
    <property type="molecule type" value="Genomic_DNA"/>
</dbReference>
<evidence type="ECO:0008006" key="5">
    <source>
        <dbReference type="Google" id="ProtNLM"/>
    </source>
</evidence>
<proteinExistence type="predicted"/>
<evidence type="ECO:0000256" key="1">
    <source>
        <dbReference type="SAM" id="SignalP"/>
    </source>
</evidence>
<reference evidence="3 4" key="3">
    <citation type="journal article" date="2017" name="G3 (Bethesda)">
        <title>Comparative analysis highlights variable genome content of wheat rusts and divergence of the mating loci.</title>
        <authorList>
            <person name="Cuomo C.A."/>
            <person name="Bakkeren G."/>
            <person name="Khalil H.B."/>
            <person name="Panwar V."/>
            <person name="Joly D."/>
            <person name="Linning R."/>
            <person name="Sakthikumar S."/>
            <person name="Song X."/>
            <person name="Adiconis X."/>
            <person name="Fan L."/>
            <person name="Goldberg J.M."/>
            <person name="Levin J.Z."/>
            <person name="Young S."/>
            <person name="Zeng Q."/>
            <person name="Anikster Y."/>
            <person name="Bruce M."/>
            <person name="Wang M."/>
            <person name="Yin C."/>
            <person name="McCallum B."/>
            <person name="Szabo L.J."/>
            <person name="Hulbert S."/>
            <person name="Chen X."/>
            <person name="Fellers J.P."/>
        </authorList>
    </citation>
    <scope>NUCLEOTIDE SEQUENCE</scope>
    <source>
        <strain evidence="3">isolate 1-1 / race 1 (BBBD)</strain>
        <strain evidence="4">Isolate 1-1 / race 1 (BBBD)</strain>
    </source>
</reference>
<organism evidence="2">
    <name type="scientific">Puccinia triticina (isolate 1-1 / race 1 (BBBD))</name>
    <name type="common">Brown leaf rust fungus</name>
    <dbReference type="NCBI Taxonomy" id="630390"/>
    <lineage>
        <taxon>Eukaryota</taxon>
        <taxon>Fungi</taxon>
        <taxon>Dikarya</taxon>
        <taxon>Basidiomycota</taxon>
        <taxon>Pucciniomycotina</taxon>
        <taxon>Pucciniomycetes</taxon>
        <taxon>Pucciniales</taxon>
        <taxon>Pucciniaceae</taxon>
        <taxon>Puccinia</taxon>
    </lineage>
</organism>
<feature type="chain" id="PRO_5008109773" description="SCP domain-containing protein" evidence="1">
    <location>
        <begin position="23"/>
        <end position="108"/>
    </location>
</feature>
<gene>
    <name evidence="2" type="ORF">PTTG_28380</name>
</gene>
<accession>A0A180GCS8</accession>
<dbReference type="AlphaFoldDB" id="A0A180GCS8"/>
<feature type="signal peptide" evidence="1">
    <location>
        <begin position="1"/>
        <end position="22"/>
    </location>
</feature>
<reference evidence="2" key="2">
    <citation type="submission" date="2016-05" db="EMBL/GenBank/DDBJ databases">
        <title>Comparative analysis highlights variable genome content of wheat rusts and divergence of the mating loci.</title>
        <authorList>
            <person name="Cuomo C.A."/>
            <person name="Bakkeren G."/>
            <person name="Szabo L."/>
            <person name="Khalil H."/>
            <person name="Joly D."/>
            <person name="Goldberg J."/>
            <person name="Young S."/>
            <person name="Zeng Q."/>
            <person name="Fellers J."/>
        </authorList>
    </citation>
    <scope>NUCLEOTIDE SEQUENCE [LARGE SCALE GENOMIC DNA]</scope>
    <source>
        <strain evidence="2">1-1 BBBD Race 1</strain>
    </source>
</reference>
<evidence type="ECO:0000313" key="4">
    <source>
        <dbReference type="Proteomes" id="UP000005240"/>
    </source>
</evidence>
<protein>
    <recommendedName>
        <fullName evidence="5">SCP domain-containing protein</fullName>
    </recommendedName>
</protein>
<keyword evidence="4" id="KW-1185">Reference proteome</keyword>